<keyword evidence="2" id="KW-0805">Transcription regulation</keyword>
<evidence type="ECO:0000313" key="6">
    <source>
        <dbReference type="Proteomes" id="UP001311799"/>
    </source>
</evidence>
<evidence type="ECO:0000256" key="2">
    <source>
        <dbReference type="ARBA" id="ARBA00023015"/>
    </source>
</evidence>
<dbReference type="SUPFAM" id="SSF140718">
    <property type="entry name" value="Mediator hinge subcomplex-like"/>
    <property type="match status" value="1"/>
</dbReference>
<evidence type="ECO:0000256" key="1">
    <source>
        <dbReference type="ARBA" id="ARBA00004123"/>
    </source>
</evidence>
<proteinExistence type="predicted"/>
<keyword evidence="3" id="KW-0804">Transcription</keyword>
<name>A0AAV9XVB4_9CRYT</name>
<gene>
    <name evidence="5" type="ORF">RS030_7955</name>
</gene>
<sequence length="170" mass="19433">MNDPKRSPIPSPNSNDPITKLQISLNNVLQCIADTLNLVPENAPAITQDQKVDNEEAFSTVKEDIVRCANDISCWFESANNSISELGHLNSLKGTNGEKFLQKIRRLKERNIKCNIHLKETLDEFRKIYSCFDNEINNYIDSSIKEKKKIDNKLNKMELIFGEMYGSHDS</sequence>
<dbReference type="Proteomes" id="UP001311799">
    <property type="component" value="Unassembled WGS sequence"/>
</dbReference>
<keyword evidence="6" id="KW-1185">Reference proteome</keyword>
<dbReference type="GO" id="GO:0016592">
    <property type="term" value="C:mediator complex"/>
    <property type="evidence" value="ECO:0007669"/>
    <property type="project" value="InterPro"/>
</dbReference>
<dbReference type="InterPro" id="IPR037212">
    <property type="entry name" value="Med7/Med21-like"/>
</dbReference>
<evidence type="ECO:0000256" key="4">
    <source>
        <dbReference type="ARBA" id="ARBA00023242"/>
    </source>
</evidence>
<evidence type="ECO:0000313" key="5">
    <source>
        <dbReference type="EMBL" id="KAK6588145.1"/>
    </source>
</evidence>
<evidence type="ECO:0000256" key="3">
    <source>
        <dbReference type="ARBA" id="ARBA00023163"/>
    </source>
</evidence>
<reference evidence="5 6" key="1">
    <citation type="submission" date="2023-10" db="EMBL/GenBank/DDBJ databases">
        <title>Comparative genomics analysis reveals potential genetic determinants of host preference in Cryptosporidium xiaoi.</title>
        <authorList>
            <person name="Xiao L."/>
            <person name="Li J."/>
        </authorList>
    </citation>
    <scope>NUCLEOTIDE SEQUENCE [LARGE SCALE GENOMIC DNA]</scope>
    <source>
        <strain evidence="5 6">52996</strain>
    </source>
</reference>
<comment type="subcellular location">
    <subcellularLocation>
        <location evidence="1">Nucleus</location>
    </subcellularLocation>
</comment>
<keyword evidence="4" id="KW-0539">Nucleus</keyword>
<accession>A0AAV9XVB4</accession>
<dbReference type="AlphaFoldDB" id="A0AAV9XVB4"/>
<comment type="caution">
    <text evidence="5">The sequence shown here is derived from an EMBL/GenBank/DDBJ whole genome shotgun (WGS) entry which is preliminary data.</text>
</comment>
<protein>
    <submittedName>
        <fullName evidence="5">Uncharacterized protein</fullName>
    </submittedName>
</protein>
<dbReference type="EMBL" id="JAWDEY010000035">
    <property type="protein sequence ID" value="KAK6588145.1"/>
    <property type="molecule type" value="Genomic_DNA"/>
</dbReference>
<organism evidence="5 6">
    <name type="scientific">Cryptosporidium xiaoi</name>
    <dbReference type="NCBI Taxonomy" id="659607"/>
    <lineage>
        <taxon>Eukaryota</taxon>
        <taxon>Sar</taxon>
        <taxon>Alveolata</taxon>
        <taxon>Apicomplexa</taxon>
        <taxon>Conoidasida</taxon>
        <taxon>Coccidia</taxon>
        <taxon>Eucoccidiorida</taxon>
        <taxon>Eimeriorina</taxon>
        <taxon>Cryptosporidiidae</taxon>
        <taxon>Cryptosporidium</taxon>
    </lineage>
</organism>